<organism evidence="2 3">
    <name type="scientific">Nocardia cyriacigeorgica</name>
    <dbReference type="NCBI Taxonomy" id="135487"/>
    <lineage>
        <taxon>Bacteria</taxon>
        <taxon>Bacillati</taxon>
        <taxon>Actinomycetota</taxon>
        <taxon>Actinomycetes</taxon>
        <taxon>Mycobacteriales</taxon>
        <taxon>Nocardiaceae</taxon>
        <taxon>Nocardia</taxon>
    </lineage>
</organism>
<comment type="caution">
    <text evidence="2">The sequence shown here is derived from an EMBL/GenBank/DDBJ whole genome shotgun (WGS) entry which is preliminary data.</text>
</comment>
<dbReference type="OrthoDB" id="5772641at2"/>
<accession>A0A5R8PDS2</accession>
<name>A0A5R8PDS2_9NOCA</name>
<reference evidence="2 3" key="1">
    <citation type="submission" date="2019-05" db="EMBL/GenBank/DDBJ databases">
        <title>Genomes sequences of two Nocardia cyriacigeorgica environmental isolates, type strains Nocardia asteroides ATCC 19247 and Nocardia cyriacigeorgica DSM 44484.</title>
        <authorList>
            <person name="Vautrin F."/>
            <person name="Bergeron E."/>
            <person name="Dubost A."/>
            <person name="Abrouk D."/>
            <person name="Rodriguez Nava V."/>
            <person name="Pujic P."/>
        </authorList>
    </citation>
    <scope>NUCLEOTIDE SEQUENCE [LARGE SCALE GENOMIC DNA]</scope>
    <source>
        <strain evidence="2 3">EML 1456</strain>
    </source>
</reference>
<evidence type="ECO:0000313" key="3">
    <source>
        <dbReference type="Proteomes" id="UP000308349"/>
    </source>
</evidence>
<feature type="coiled-coil region" evidence="1">
    <location>
        <begin position="74"/>
        <end position="108"/>
    </location>
</feature>
<dbReference type="Proteomes" id="UP000308349">
    <property type="component" value="Unassembled WGS sequence"/>
</dbReference>
<evidence type="ECO:0000313" key="2">
    <source>
        <dbReference type="EMBL" id="TLG09537.1"/>
    </source>
</evidence>
<sequence length="132" mass="14879">MSKAITYDVHAARVGRWWEITIPDVYGDDPCGQARHLTDVGYEARTIIAAKLDVPLSQVESRLIVDDFGDAHDLNHRVEHIAQLRATIEQLSEELKAEQRSLVKELRREDVPDADVATLLNVARQRVGQLAK</sequence>
<protein>
    <submittedName>
        <fullName evidence="2">Uncharacterized protein</fullName>
    </submittedName>
</protein>
<dbReference type="AlphaFoldDB" id="A0A5R8PDS2"/>
<dbReference type="RefSeq" id="WP_138456806.1">
    <property type="nucleotide sequence ID" value="NZ_VBUU01000014.1"/>
</dbReference>
<keyword evidence="1" id="KW-0175">Coiled coil</keyword>
<evidence type="ECO:0000256" key="1">
    <source>
        <dbReference type="SAM" id="Coils"/>
    </source>
</evidence>
<dbReference type="EMBL" id="VBUU01000014">
    <property type="protein sequence ID" value="TLG09537.1"/>
    <property type="molecule type" value="Genomic_DNA"/>
</dbReference>
<gene>
    <name evidence="2" type="ORF">FEK35_15615</name>
</gene>
<proteinExistence type="predicted"/>